<feature type="compositionally biased region" description="Low complexity" evidence="1">
    <location>
        <begin position="12"/>
        <end position="25"/>
    </location>
</feature>
<dbReference type="OrthoDB" id="5554504at2759"/>
<dbReference type="AlphaFoldDB" id="A0A9W8I598"/>
<dbReference type="EMBL" id="JANBUO010000012">
    <property type="protein sequence ID" value="KAJ2809051.1"/>
    <property type="molecule type" value="Genomic_DNA"/>
</dbReference>
<keyword evidence="3" id="KW-1185">Reference proteome</keyword>
<accession>A0A9W8I598</accession>
<evidence type="ECO:0000313" key="2">
    <source>
        <dbReference type="EMBL" id="KAJ2809051.1"/>
    </source>
</evidence>
<evidence type="ECO:0000256" key="1">
    <source>
        <dbReference type="SAM" id="MobiDB-lite"/>
    </source>
</evidence>
<name>A0A9W8I598_9FUNG</name>
<organism evidence="2 3">
    <name type="scientific">Coemansia guatemalensis</name>
    <dbReference type="NCBI Taxonomy" id="2761395"/>
    <lineage>
        <taxon>Eukaryota</taxon>
        <taxon>Fungi</taxon>
        <taxon>Fungi incertae sedis</taxon>
        <taxon>Zoopagomycota</taxon>
        <taxon>Kickxellomycotina</taxon>
        <taxon>Kickxellomycetes</taxon>
        <taxon>Kickxellales</taxon>
        <taxon>Kickxellaceae</taxon>
        <taxon>Coemansia</taxon>
    </lineage>
</organism>
<dbReference type="Proteomes" id="UP001140094">
    <property type="component" value="Unassembled WGS sequence"/>
</dbReference>
<proteinExistence type="predicted"/>
<protein>
    <submittedName>
        <fullName evidence="2">Uncharacterized protein</fullName>
    </submittedName>
</protein>
<sequence length="335" mass="37746">MAGEGGNGAETSPSKLNRLLSRLSRTMTPPKTSIRSRRGVSPTQQLEVGVAIPNSAPSNRPIRDEYHHNYQQQQQGTINEDTLRRRQKIAELRGRREQEYQDRQRRLTQQTQALFSPEADNTAGFESAVPFPLNTLNMSLAAFPGTAEYEQMAALRTPETREAERFIESRDMDILLQPIDVESMINVVDPVPPSQRPRQEKRTQRHSTPQQHCAAASGRRAMDEMDFTINIPSTSLSPMMPLQPGHRRQRSRATVFYAEKDLEKFAEDSRKHQGLRSYTALNTAVSPGGLKPSNALCEQIEAELRRNASLKHELAQLDASIRAIGSLLLVAEERR</sequence>
<reference evidence="2" key="1">
    <citation type="submission" date="2022-07" db="EMBL/GenBank/DDBJ databases">
        <title>Phylogenomic reconstructions and comparative analyses of Kickxellomycotina fungi.</title>
        <authorList>
            <person name="Reynolds N.K."/>
            <person name="Stajich J.E."/>
            <person name="Barry K."/>
            <person name="Grigoriev I.V."/>
            <person name="Crous P."/>
            <person name="Smith M.E."/>
        </authorList>
    </citation>
    <scope>NUCLEOTIDE SEQUENCE</scope>
    <source>
        <strain evidence="2">NRRL 1565</strain>
    </source>
</reference>
<gene>
    <name evidence="2" type="ORF">H4R20_000415</name>
</gene>
<feature type="region of interest" description="Disordered" evidence="1">
    <location>
        <begin position="188"/>
        <end position="219"/>
    </location>
</feature>
<evidence type="ECO:0000313" key="3">
    <source>
        <dbReference type="Proteomes" id="UP001140094"/>
    </source>
</evidence>
<comment type="caution">
    <text evidence="2">The sequence shown here is derived from an EMBL/GenBank/DDBJ whole genome shotgun (WGS) entry which is preliminary data.</text>
</comment>
<feature type="region of interest" description="Disordered" evidence="1">
    <location>
        <begin position="1"/>
        <end position="46"/>
    </location>
</feature>